<reference evidence="1" key="1">
    <citation type="journal article" date="2013" name="J. Plant Res.">
        <title>Effect of fungi and light on seed germination of three Opuntia species from semiarid lands of central Mexico.</title>
        <authorList>
            <person name="Delgado-Sanchez P."/>
            <person name="Jimenez-Bremont J.F."/>
            <person name="Guerrero-Gonzalez Mde L."/>
            <person name="Flores J."/>
        </authorList>
    </citation>
    <scope>NUCLEOTIDE SEQUENCE</scope>
    <source>
        <tissue evidence="1">Cladode</tissue>
    </source>
</reference>
<proteinExistence type="predicted"/>
<sequence>MALATVGAGLAELTGRVVASSWMEGSFRCSGLFFGAPSSFFRQASSSLIVFSSTSPALNFLHLALPFCTIFSISGSFQGPLSERIQPPLSRQVQVPPKNSGSSLGSITSSNLLWYLLPRTCILAVVFGSRKPLIVFHKSLKPEPALMINIRFRVSG</sequence>
<organism evidence="1">
    <name type="scientific">Opuntia streptacantha</name>
    <name type="common">Prickly pear cactus</name>
    <name type="synonym">Opuntia cardona</name>
    <dbReference type="NCBI Taxonomy" id="393608"/>
    <lineage>
        <taxon>Eukaryota</taxon>
        <taxon>Viridiplantae</taxon>
        <taxon>Streptophyta</taxon>
        <taxon>Embryophyta</taxon>
        <taxon>Tracheophyta</taxon>
        <taxon>Spermatophyta</taxon>
        <taxon>Magnoliopsida</taxon>
        <taxon>eudicotyledons</taxon>
        <taxon>Gunneridae</taxon>
        <taxon>Pentapetalae</taxon>
        <taxon>Caryophyllales</taxon>
        <taxon>Cactineae</taxon>
        <taxon>Cactaceae</taxon>
        <taxon>Opuntioideae</taxon>
        <taxon>Opuntia</taxon>
    </lineage>
</organism>
<protein>
    <submittedName>
        <fullName evidence="1">Uncharacterized protein</fullName>
    </submittedName>
</protein>
<accession>A0A7C8ZU27</accession>
<dbReference type="EMBL" id="GISG01165424">
    <property type="protein sequence ID" value="MBA4650491.1"/>
    <property type="molecule type" value="Transcribed_RNA"/>
</dbReference>
<evidence type="ECO:0000313" key="1">
    <source>
        <dbReference type="EMBL" id="MBA4650491.1"/>
    </source>
</evidence>
<dbReference type="AlphaFoldDB" id="A0A7C8ZU27"/>
<reference evidence="1" key="2">
    <citation type="submission" date="2020-07" db="EMBL/GenBank/DDBJ databases">
        <authorList>
            <person name="Vera ALvarez R."/>
            <person name="Arias-Moreno D.M."/>
            <person name="Jimenez-Jacinto V."/>
            <person name="Jimenez-Bremont J.F."/>
            <person name="Swaminathan K."/>
            <person name="Moose S.P."/>
            <person name="Guerrero-Gonzalez M.L."/>
            <person name="Marino-Ramirez L."/>
            <person name="Landsman D."/>
            <person name="Rodriguez-Kessler M."/>
            <person name="Delgado-Sanchez P."/>
        </authorList>
    </citation>
    <scope>NUCLEOTIDE SEQUENCE</scope>
    <source>
        <tissue evidence="1">Cladode</tissue>
    </source>
</reference>
<name>A0A7C8ZU27_OPUST</name>